<evidence type="ECO:0000313" key="4">
    <source>
        <dbReference type="EMBL" id="ALS21827.1"/>
    </source>
</evidence>
<evidence type="ECO:0000256" key="2">
    <source>
        <dbReference type="ARBA" id="ARBA00023239"/>
    </source>
</evidence>
<dbReference type="GO" id="GO:0016836">
    <property type="term" value="F:hydro-lyase activity"/>
    <property type="evidence" value="ECO:0007669"/>
    <property type="project" value="UniProtKB-ARBA"/>
</dbReference>
<dbReference type="PANTHER" id="PTHR11941:SF54">
    <property type="entry name" value="ENOYL-COA HYDRATASE, MITOCHONDRIAL"/>
    <property type="match status" value="1"/>
</dbReference>
<dbReference type="FunFam" id="1.10.12.10:FF:000001">
    <property type="entry name" value="Probable enoyl-CoA hydratase, mitochondrial"/>
    <property type="match status" value="1"/>
</dbReference>
<dbReference type="PATRIC" id="fig|162209.4.peg.1539"/>
<accession>A0A0U2VE85</accession>
<dbReference type="InterPro" id="IPR001753">
    <property type="entry name" value="Enoyl-CoA_hydra/iso"/>
</dbReference>
<dbReference type="EMBL" id="CP013652">
    <property type="protein sequence ID" value="ALS21827.1"/>
    <property type="molecule type" value="Genomic_DNA"/>
</dbReference>
<dbReference type="KEGG" id="pnp:IJ22_14510"/>
<dbReference type="InterPro" id="IPR014748">
    <property type="entry name" value="Enoyl-CoA_hydra_C"/>
</dbReference>
<name>A0A0U2VE85_9BACL</name>
<evidence type="ECO:0000313" key="5">
    <source>
        <dbReference type="Proteomes" id="UP000061660"/>
    </source>
</evidence>
<reference evidence="4 5" key="2">
    <citation type="journal article" date="2016" name="Genome Announc.">
        <title>Complete Genome Sequences of Two Interactive Moderate Thermophiles, Paenibacillus napthalenovorans 32O-Y and Paenibacillus sp. 32O-W.</title>
        <authorList>
            <person name="Butler R.R.III."/>
            <person name="Wang J."/>
            <person name="Stark B.C."/>
            <person name="Pombert J.F."/>
        </authorList>
    </citation>
    <scope>NUCLEOTIDE SEQUENCE [LARGE SCALE GENOMIC DNA]</scope>
    <source>
        <strain evidence="4 5">32O-Y</strain>
    </source>
</reference>
<dbReference type="GO" id="GO:0006635">
    <property type="term" value="P:fatty acid beta-oxidation"/>
    <property type="evidence" value="ECO:0007669"/>
    <property type="project" value="TreeGrafter"/>
</dbReference>
<organism evidence="4 5">
    <name type="scientific">Paenibacillus naphthalenovorans</name>
    <dbReference type="NCBI Taxonomy" id="162209"/>
    <lineage>
        <taxon>Bacteria</taxon>
        <taxon>Bacillati</taxon>
        <taxon>Bacillota</taxon>
        <taxon>Bacilli</taxon>
        <taxon>Bacillales</taxon>
        <taxon>Paenibacillaceae</taxon>
        <taxon>Paenibacillus</taxon>
    </lineage>
</organism>
<dbReference type="PANTHER" id="PTHR11941">
    <property type="entry name" value="ENOYL-COA HYDRATASE-RELATED"/>
    <property type="match status" value="1"/>
</dbReference>
<dbReference type="Proteomes" id="UP000061660">
    <property type="component" value="Chromosome"/>
</dbReference>
<dbReference type="PROSITE" id="PS00166">
    <property type="entry name" value="ENOYL_COA_HYDRATASE"/>
    <property type="match status" value="1"/>
</dbReference>
<sequence>MITTNKQGREPDMTYETIELAVKENIAIVYLNRPPYNPLNGQLFRELSHLFDRLEQYADIKAVIITGTGDRAFAAGADIKDMMDLNANEVLQFCQVSRLTFFKIESLSKPVIAAINGLALGGGCELALTCDIRLVSEHSKFGLPEINLGIIPGGGGTQRLQRLIGQAKAKELLYFGEMIDAAKALEIGLANRVVPLAELLPEAVALAKKLAEKPVVAMRMMKTAVNAGYHADLQTALDLEMACFGNAYASEDRREGMQSFVEKRKAQFSGR</sequence>
<keyword evidence="5" id="KW-1185">Reference proteome</keyword>
<dbReference type="FunFam" id="3.90.226.10:FF:000009">
    <property type="entry name" value="Carnitinyl-CoA dehydratase"/>
    <property type="match status" value="1"/>
</dbReference>
<dbReference type="Gene3D" id="1.10.12.10">
    <property type="entry name" value="Lyase 2-enoyl-coa Hydratase, Chain A, domain 2"/>
    <property type="match status" value="1"/>
</dbReference>
<evidence type="ECO:0000256" key="1">
    <source>
        <dbReference type="ARBA" id="ARBA00005254"/>
    </source>
</evidence>
<evidence type="ECO:0000256" key="3">
    <source>
        <dbReference type="RuleBase" id="RU003707"/>
    </source>
</evidence>
<dbReference type="STRING" id="162209.IJ22_14510"/>
<dbReference type="SUPFAM" id="SSF52096">
    <property type="entry name" value="ClpP/crotonase"/>
    <property type="match status" value="1"/>
</dbReference>
<protein>
    <submittedName>
        <fullName evidence="4">Enoyl-CoA hydratase</fullName>
    </submittedName>
</protein>
<dbReference type="CDD" id="cd06558">
    <property type="entry name" value="crotonase-like"/>
    <property type="match status" value="1"/>
</dbReference>
<gene>
    <name evidence="4" type="ORF">IJ22_14510</name>
</gene>
<comment type="similarity">
    <text evidence="1 3">Belongs to the enoyl-CoA hydratase/isomerase family.</text>
</comment>
<dbReference type="InterPro" id="IPR029045">
    <property type="entry name" value="ClpP/crotonase-like_dom_sf"/>
</dbReference>
<dbReference type="AlphaFoldDB" id="A0A0U2VE85"/>
<keyword evidence="2" id="KW-0456">Lyase</keyword>
<dbReference type="Pfam" id="PF00378">
    <property type="entry name" value="ECH_1"/>
    <property type="match status" value="1"/>
</dbReference>
<proteinExistence type="inferred from homology"/>
<dbReference type="InterPro" id="IPR018376">
    <property type="entry name" value="Enoyl-CoA_hyd/isom_CS"/>
</dbReference>
<dbReference type="Gene3D" id="3.90.226.10">
    <property type="entry name" value="2-enoyl-CoA Hydratase, Chain A, domain 1"/>
    <property type="match status" value="1"/>
</dbReference>
<reference evidence="5" key="1">
    <citation type="submission" date="2015-12" db="EMBL/GenBank/DDBJ databases">
        <title>Complete genome sequences of two moderately thermophilic Paenibacillus species.</title>
        <authorList>
            <person name="Butler R.III."/>
            <person name="Wang J."/>
            <person name="Stark B.C."/>
            <person name="Pombert J.-F."/>
        </authorList>
    </citation>
    <scope>NUCLEOTIDE SEQUENCE [LARGE SCALE GENOMIC DNA]</scope>
    <source>
        <strain evidence="5">32O-Y</strain>
    </source>
</reference>